<dbReference type="RefSeq" id="WP_180941779.1">
    <property type="nucleotide sequence ID" value="NZ_CP041239.1"/>
</dbReference>
<sequence>MIERMRISSPGHPDFLPSECLLHFVRKSKRDNSSVPFELMYKALIARIERAAATPGAYHYVGEKQAVSSRAEKIIEAVVFAFEVKLIEDRNGYLAALDYFEVNFAAAIKALRLTARAKADLEEKRNQPLSYDDDETISPEVEKAAGSYDPFKSEKIDDPAYRSALGVAINKLPAEEREVILLSLKGYNDASSDPEVITISGLLGCNDQTVRNRRKRAIGKLRKAMEDLE</sequence>
<dbReference type="Gene3D" id="1.10.10.10">
    <property type="entry name" value="Winged helix-like DNA-binding domain superfamily/Winged helix DNA-binding domain"/>
    <property type="match status" value="1"/>
</dbReference>
<geneLocation type="plasmid" evidence="2">
    <name>pemeittgr7a</name>
</geneLocation>
<dbReference type="GO" id="GO:0003677">
    <property type="term" value="F:DNA binding"/>
    <property type="evidence" value="ECO:0007669"/>
    <property type="project" value="UniProtKB-KW"/>
</dbReference>
<reference evidence="1 2" key="1">
    <citation type="submission" date="2019-06" db="EMBL/GenBank/DDBJ databases">
        <title>Complete genome sequence of Ensifer mexicanus ITTG R7 isolated from nodules of Acacia angustissima (Mill.) Kuntze.</title>
        <authorList>
            <person name="Rincon-Rosales R."/>
            <person name="Rogel M.A."/>
            <person name="Guerrero G."/>
            <person name="Rincon-Molina C.I."/>
            <person name="Lopez-Lopez A."/>
            <person name="Martinez-Romero E."/>
        </authorList>
    </citation>
    <scope>NUCLEOTIDE SEQUENCE [LARGE SCALE GENOMIC DNA]</scope>
    <source>
        <strain evidence="1 2">ITTG R7</strain>
        <plasmid evidence="2">pemeittgr7a</plasmid>
    </source>
</reference>
<protein>
    <submittedName>
        <fullName evidence="1">DNA-binding response regulator</fullName>
    </submittedName>
</protein>
<dbReference type="Proteomes" id="UP000510721">
    <property type="component" value="Plasmid pEmeITTGR7a"/>
</dbReference>
<dbReference type="InterPro" id="IPR013324">
    <property type="entry name" value="RNA_pol_sigma_r3/r4-like"/>
</dbReference>
<dbReference type="AlphaFoldDB" id="A0A859QHG7"/>
<evidence type="ECO:0000313" key="2">
    <source>
        <dbReference type="Proteomes" id="UP000510721"/>
    </source>
</evidence>
<dbReference type="InterPro" id="IPR036388">
    <property type="entry name" value="WH-like_DNA-bd_sf"/>
</dbReference>
<dbReference type="SUPFAM" id="SSF88659">
    <property type="entry name" value="Sigma3 and sigma4 domains of RNA polymerase sigma factors"/>
    <property type="match status" value="1"/>
</dbReference>
<name>A0A859QHG7_9HYPH</name>
<organism evidence="1 2">
    <name type="scientific">Sinorhizobium mexicanum</name>
    <dbReference type="NCBI Taxonomy" id="375549"/>
    <lineage>
        <taxon>Bacteria</taxon>
        <taxon>Pseudomonadati</taxon>
        <taxon>Pseudomonadota</taxon>
        <taxon>Alphaproteobacteria</taxon>
        <taxon>Hyphomicrobiales</taxon>
        <taxon>Rhizobiaceae</taxon>
        <taxon>Sinorhizobium/Ensifer group</taxon>
        <taxon>Sinorhizobium</taxon>
    </lineage>
</organism>
<dbReference type="EMBL" id="CP041239">
    <property type="protein sequence ID" value="QLL63894.1"/>
    <property type="molecule type" value="Genomic_DNA"/>
</dbReference>
<keyword evidence="1" id="KW-0614">Plasmid</keyword>
<evidence type="ECO:0000313" key="1">
    <source>
        <dbReference type="EMBL" id="QLL63894.1"/>
    </source>
</evidence>
<gene>
    <name evidence="1" type="ORF">FKV68_20595</name>
</gene>
<accession>A0A859QHG7</accession>
<dbReference type="KEGG" id="emx:FKV68_20595"/>
<proteinExistence type="predicted"/>
<keyword evidence="1" id="KW-0238">DNA-binding</keyword>
<keyword evidence="2" id="KW-1185">Reference proteome</keyword>